<dbReference type="PANTHER" id="PTHR32089">
    <property type="entry name" value="METHYL-ACCEPTING CHEMOTAXIS PROTEIN MCPB"/>
    <property type="match status" value="1"/>
</dbReference>
<evidence type="ECO:0000313" key="5">
    <source>
        <dbReference type="Proteomes" id="UP000030401"/>
    </source>
</evidence>
<keyword evidence="1 2" id="KW-0807">Transducer</keyword>
<dbReference type="STRING" id="1385512.N784_01695"/>
<dbReference type="Gene3D" id="1.10.287.950">
    <property type="entry name" value="Methyl-accepting chemotaxis protein"/>
    <property type="match status" value="1"/>
</dbReference>
<dbReference type="InterPro" id="IPR029151">
    <property type="entry name" value="Sensor-like_sf"/>
</dbReference>
<organism evidence="4 5">
    <name type="scientific">Pontibacillus litoralis JSM 072002</name>
    <dbReference type="NCBI Taxonomy" id="1385512"/>
    <lineage>
        <taxon>Bacteria</taxon>
        <taxon>Bacillati</taxon>
        <taxon>Bacillota</taxon>
        <taxon>Bacilli</taxon>
        <taxon>Bacillales</taxon>
        <taxon>Bacillaceae</taxon>
        <taxon>Pontibacillus</taxon>
    </lineage>
</organism>
<protein>
    <submittedName>
        <fullName evidence="4">Methyl-accepting chemotaxis protein</fullName>
    </submittedName>
</protein>
<dbReference type="GO" id="GO:0016020">
    <property type="term" value="C:membrane"/>
    <property type="evidence" value="ECO:0007669"/>
    <property type="project" value="InterPro"/>
</dbReference>
<reference evidence="4 5" key="1">
    <citation type="submission" date="2013-08" db="EMBL/GenBank/DDBJ databases">
        <authorList>
            <person name="Huang J."/>
            <person name="Wang G."/>
        </authorList>
    </citation>
    <scope>NUCLEOTIDE SEQUENCE [LARGE SCALE GENOMIC DNA]</scope>
    <source>
        <strain evidence="4 5">JSM 072002</strain>
    </source>
</reference>
<dbReference type="SUPFAM" id="SSF103190">
    <property type="entry name" value="Sensory domain-like"/>
    <property type="match status" value="1"/>
</dbReference>
<dbReference type="PROSITE" id="PS50111">
    <property type="entry name" value="CHEMOTAXIS_TRANSDUC_2"/>
    <property type="match status" value="1"/>
</dbReference>
<evidence type="ECO:0000256" key="2">
    <source>
        <dbReference type="PROSITE-ProRule" id="PRU00284"/>
    </source>
</evidence>
<comment type="caution">
    <text evidence="4">The sequence shown here is derived from an EMBL/GenBank/DDBJ whole genome shotgun (WGS) entry which is preliminary data.</text>
</comment>
<dbReference type="OrthoDB" id="9807021at2"/>
<dbReference type="SMART" id="SM00283">
    <property type="entry name" value="MA"/>
    <property type="match status" value="1"/>
</dbReference>
<dbReference type="Proteomes" id="UP000030401">
    <property type="component" value="Unassembled WGS sequence"/>
</dbReference>
<evidence type="ECO:0000256" key="1">
    <source>
        <dbReference type="ARBA" id="ARBA00023224"/>
    </source>
</evidence>
<evidence type="ECO:0000259" key="3">
    <source>
        <dbReference type="PROSITE" id="PS50111"/>
    </source>
</evidence>
<accession>A0A0A5GD92</accession>
<name>A0A0A5GD92_9BACI</name>
<evidence type="ECO:0000313" key="4">
    <source>
        <dbReference type="EMBL" id="KGX89065.1"/>
    </source>
</evidence>
<keyword evidence="5" id="KW-1185">Reference proteome</keyword>
<dbReference type="GO" id="GO:0007165">
    <property type="term" value="P:signal transduction"/>
    <property type="evidence" value="ECO:0007669"/>
    <property type="project" value="UniProtKB-KW"/>
</dbReference>
<feature type="domain" description="Methyl-accepting transducer" evidence="3">
    <location>
        <begin position="114"/>
        <end position="285"/>
    </location>
</feature>
<dbReference type="eggNOG" id="COG0840">
    <property type="taxonomic scope" value="Bacteria"/>
</dbReference>
<sequence>MDTSLENELHPLLKAFVTVAPLLNNLMLDDITVGIYDTEKLIINIPAKTFSLNVKKGDLLVEGDIVTNAIREGEEKTDFVPKELFGFPLIAKAIPVRDEHNIIIGGVGVGTSLEKSNQLYEVAENLSAIVEETSAAINDISSSVTGLADRVKNVSSQVVSVKESTKEIGDISTAVKGISEQSNLLGLNASIEAARAGEAGRGFAVVADEVRKLAHSSKNNVGKVDNITQRMQGMIDELNQSFAYINDVTDTQAAAIQQMTATLEEISFNTEKLTQMAKQQITIDS</sequence>
<dbReference type="PANTHER" id="PTHR32089:SF112">
    <property type="entry name" value="LYSOZYME-LIKE PROTEIN-RELATED"/>
    <property type="match status" value="1"/>
</dbReference>
<dbReference type="InterPro" id="IPR004089">
    <property type="entry name" value="MCPsignal_dom"/>
</dbReference>
<dbReference type="SUPFAM" id="SSF58104">
    <property type="entry name" value="Methyl-accepting chemotaxis protein (MCP) signaling domain"/>
    <property type="match status" value="1"/>
</dbReference>
<dbReference type="EMBL" id="AVPG01000001">
    <property type="protein sequence ID" value="KGX89065.1"/>
    <property type="molecule type" value="Genomic_DNA"/>
</dbReference>
<proteinExistence type="predicted"/>
<dbReference type="Pfam" id="PF00015">
    <property type="entry name" value="MCPsignal"/>
    <property type="match status" value="1"/>
</dbReference>
<dbReference type="AlphaFoldDB" id="A0A0A5GD92"/>
<gene>
    <name evidence="4" type="ORF">N784_01695</name>
</gene>
<dbReference type="RefSeq" id="WP_036831361.1">
    <property type="nucleotide sequence ID" value="NZ_AVPG01000001.1"/>
</dbReference>